<reference evidence="3" key="1">
    <citation type="submission" date="2014-07" db="EMBL/GenBank/DDBJ databases">
        <authorList>
            <person name="Martin A.A"/>
            <person name="De Silva N."/>
        </authorList>
    </citation>
    <scope>NUCLEOTIDE SEQUENCE</scope>
</reference>
<keyword evidence="2" id="KW-1133">Transmembrane helix</keyword>
<evidence type="ECO:0000313" key="4">
    <source>
        <dbReference type="WBParaSite" id="SVE_1634500.1"/>
    </source>
</evidence>
<protein>
    <submittedName>
        <fullName evidence="4">Uncharacterized protein</fullName>
    </submittedName>
</protein>
<sequence length="567" mass="65611">MERDNEVFIKQTPPVSPTRNSPMFSSNNNGTTPCSLIDSGVFGSELDKASNRSISDSDSIHSSIYNYNQNSPTHGTTWREIDSKKTSKRDPLTTSLYQNFLNIPELSSPTVKTIIPMEDDTSSETSSGHICGEEELEEDVQNLLNDGNETLIMNPTMESSYHWDEYIPSNNWNTEVAFEINDIMNISIHNDFDLFNYSTNLNDSLPFIGEEQIDSSNVLSDNKKGSEENEEMCNIFKLILSPITNYLLSNDNINDDILLFSTTSKSRHNKGNKKKGYEENSLNKLYQFVKEYFSSDKIKILTGVRKENPEIRERIFEKMVMKLHQYQRRLGQNLHEDEDLWKGKKEISKLHELGELIQFKILINSIVINENLMIEKNVFKEEKLFDIAEDWFTRIFIQNPIETFLNINLCKVIMKDIINKQNKKHNKCNNEKLKLQFMLLQQIYDLHYTSIPSMINSNKIEGINLLPIIEDLEILRKFLNSNFKTFSLPAYYPPLGGRWRRSLSRSKEFWLMITKNACISLFLGISFLFLTTFFNNWVYQTCCQEGSSSGWIFGLTLKKTGNGVPPM</sequence>
<organism evidence="3 4">
    <name type="scientific">Strongyloides venezuelensis</name>
    <name type="common">Threadworm</name>
    <dbReference type="NCBI Taxonomy" id="75913"/>
    <lineage>
        <taxon>Eukaryota</taxon>
        <taxon>Metazoa</taxon>
        <taxon>Ecdysozoa</taxon>
        <taxon>Nematoda</taxon>
        <taxon>Chromadorea</taxon>
        <taxon>Rhabditida</taxon>
        <taxon>Tylenchina</taxon>
        <taxon>Panagrolaimomorpha</taxon>
        <taxon>Strongyloidoidea</taxon>
        <taxon>Strongyloididae</taxon>
        <taxon>Strongyloides</taxon>
    </lineage>
</organism>
<feature type="transmembrane region" description="Helical" evidence="2">
    <location>
        <begin position="509"/>
        <end position="534"/>
    </location>
</feature>
<dbReference type="WBParaSite" id="SVE_1634500.1">
    <property type="protein sequence ID" value="SVE_1634500.1"/>
    <property type="gene ID" value="SVE_1634500"/>
</dbReference>
<keyword evidence="2" id="KW-0472">Membrane</keyword>
<feature type="compositionally biased region" description="Basic and acidic residues" evidence="1">
    <location>
        <begin position="77"/>
        <end position="89"/>
    </location>
</feature>
<evidence type="ECO:0000256" key="1">
    <source>
        <dbReference type="SAM" id="MobiDB-lite"/>
    </source>
</evidence>
<keyword evidence="3" id="KW-1185">Reference proteome</keyword>
<dbReference type="AlphaFoldDB" id="A0A0K0FVH9"/>
<evidence type="ECO:0000256" key="2">
    <source>
        <dbReference type="SAM" id="Phobius"/>
    </source>
</evidence>
<evidence type="ECO:0000313" key="3">
    <source>
        <dbReference type="Proteomes" id="UP000035680"/>
    </source>
</evidence>
<reference evidence="4" key="2">
    <citation type="submission" date="2015-08" db="UniProtKB">
        <authorList>
            <consortium name="WormBaseParasite"/>
        </authorList>
    </citation>
    <scope>IDENTIFICATION</scope>
</reference>
<name>A0A0K0FVH9_STRVS</name>
<feature type="region of interest" description="Disordered" evidence="1">
    <location>
        <begin position="66"/>
        <end position="89"/>
    </location>
</feature>
<keyword evidence="2" id="KW-0812">Transmembrane</keyword>
<proteinExistence type="predicted"/>
<accession>A0A0K0FVH9</accession>
<dbReference type="Proteomes" id="UP000035680">
    <property type="component" value="Unassembled WGS sequence"/>
</dbReference>
<feature type="compositionally biased region" description="Polar residues" evidence="1">
    <location>
        <begin position="17"/>
        <end position="32"/>
    </location>
</feature>
<feature type="region of interest" description="Disordered" evidence="1">
    <location>
        <begin position="1"/>
        <end position="32"/>
    </location>
</feature>